<organism evidence="1">
    <name type="scientific">Rhizophora mucronata</name>
    <name type="common">Asiatic mangrove</name>
    <dbReference type="NCBI Taxonomy" id="61149"/>
    <lineage>
        <taxon>Eukaryota</taxon>
        <taxon>Viridiplantae</taxon>
        <taxon>Streptophyta</taxon>
        <taxon>Embryophyta</taxon>
        <taxon>Tracheophyta</taxon>
        <taxon>Spermatophyta</taxon>
        <taxon>Magnoliopsida</taxon>
        <taxon>eudicotyledons</taxon>
        <taxon>Gunneridae</taxon>
        <taxon>Pentapetalae</taxon>
        <taxon>rosids</taxon>
        <taxon>fabids</taxon>
        <taxon>Malpighiales</taxon>
        <taxon>Rhizophoraceae</taxon>
        <taxon>Rhizophora</taxon>
    </lineage>
</organism>
<protein>
    <submittedName>
        <fullName evidence="1">Uncharacterized protein</fullName>
    </submittedName>
</protein>
<accession>A0A2P2MS08</accession>
<sequence length="30" mass="3698">MGWKIPSWVSQRKAPVVEKWCLKWERQGRK</sequence>
<dbReference type="EMBL" id="GGEC01052507">
    <property type="protein sequence ID" value="MBX32991.1"/>
    <property type="molecule type" value="Transcribed_RNA"/>
</dbReference>
<name>A0A2P2MS08_RHIMU</name>
<dbReference type="AlphaFoldDB" id="A0A2P2MS08"/>
<proteinExistence type="predicted"/>
<reference evidence="1" key="1">
    <citation type="submission" date="2018-02" db="EMBL/GenBank/DDBJ databases">
        <title>Rhizophora mucronata_Transcriptome.</title>
        <authorList>
            <person name="Meera S.P."/>
            <person name="Sreeshan A."/>
            <person name="Augustine A."/>
        </authorList>
    </citation>
    <scope>NUCLEOTIDE SEQUENCE</scope>
    <source>
        <tissue evidence="1">Leaf</tissue>
    </source>
</reference>
<evidence type="ECO:0000313" key="1">
    <source>
        <dbReference type="EMBL" id="MBX32991.1"/>
    </source>
</evidence>